<dbReference type="AlphaFoldDB" id="A0A2N3QKG3"/>
<feature type="transmembrane region" description="Helical" evidence="2">
    <location>
        <begin position="198"/>
        <end position="225"/>
    </location>
</feature>
<feature type="compositionally biased region" description="Polar residues" evidence="1">
    <location>
        <begin position="44"/>
        <end position="66"/>
    </location>
</feature>
<sequence length="233" mass="24720">MSEAKDRDTVETVTMQHINADEPVAETKVMPQAESDDAARTEVMPQTSRMMDAAQTQVMSQSVSQEDATRPVTRRPEPVEQSEPSEPSDSHEPSGSSVPRGGIPLDELARRRQQAADEAHRQSHPLGDNTVPMYTGAPFKSAETTAPVEPASVIHTPAPTGVSAGTVVLGVLMVLLGAVAIVMAGMVPNWPFGAVDPWVAAAVSIGAVGVTLVVIAIIWAVTNAVSSRRRERK</sequence>
<comment type="caution">
    <text evidence="3">The sequence shown here is derived from an EMBL/GenBank/DDBJ whole genome shotgun (WGS) entry which is preliminary data.</text>
</comment>
<keyword evidence="2" id="KW-1133">Transmembrane helix</keyword>
<feature type="compositionally biased region" description="Low complexity" evidence="1">
    <location>
        <begin position="79"/>
        <end position="97"/>
    </location>
</feature>
<dbReference type="RefSeq" id="WP_101455197.1">
    <property type="nucleotide sequence ID" value="NZ_PCGY01000013.1"/>
</dbReference>
<name>A0A2N3QKG3_9BIFI</name>
<gene>
    <name evidence="3" type="ORF">CQR47_1268</name>
</gene>
<feature type="transmembrane region" description="Helical" evidence="2">
    <location>
        <begin position="167"/>
        <end position="186"/>
    </location>
</feature>
<evidence type="ECO:0000313" key="3">
    <source>
        <dbReference type="EMBL" id="PKU91930.1"/>
    </source>
</evidence>
<keyword evidence="2" id="KW-0472">Membrane</keyword>
<dbReference type="EMBL" id="PCGY01000013">
    <property type="protein sequence ID" value="PKU91930.1"/>
    <property type="molecule type" value="Genomic_DNA"/>
</dbReference>
<proteinExistence type="predicted"/>
<feature type="compositionally biased region" description="Basic and acidic residues" evidence="1">
    <location>
        <begin position="107"/>
        <end position="121"/>
    </location>
</feature>
<dbReference type="Proteomes" id="UP000233727">
    <property type="component" value="Unassembled WGS sequence"/>
</dbReference>
<feature type="region of interest" description="Disordered" evidence="1">
    <location>
        <begin position="1"/>
        <end position="137"/>
    </location>
</feature>
<evidence type="ECO:0000256" key="2">
    <source>
        <dbReference type="SAM" id="Phobius"/>
    </source>
</evidence>
<reference evidence="3 4" key="1">
    <citation type="submission" date="2017-10" db="EMBL/GenBank/DDBJ databases">
        <title>Bifidobacterium genomics.</title>
        <authorList>
            <person name="Lugli G.A."/>
            <person name="Milani C."/>
            <person name="Mancabelli L."/>
        </authorList>
    </citation>
    <scope>NUCLEOTIDE SEQUENCE [LARGE SCALE GENOMIC DNA]</scope>
    <source>
        <strain evidence="3 4">1542B</strain>
    </source>
</reference>
<keyword evidence="2" id="KW-0812">Transmembrane</keyword>
<feature type="compositionally biased region" description="Basic and acidic residues" evidence="1">
    <location>
        <begin position="1"/>
        <end position="10"/>
    </location>
</feature>
<protein>
    <submittedName>
        <fullName evidence="3">Uncharacterized protein</fullName>
    </submittedName>
</protein>
<evidence type="ECO:0000313" key="4">
    <source>
        <dbReference type="Proteomes" id="UP000233727"/>
    </source>
</evidence>
<accession>A0A2N3QKG3</accession>
<organism evidence="3 4">
    <name type="scientific">Bifidobacterium thermophilum</name>
    <dbReference type="NCBI Taxonomy" id="33905"/>
    <lineage>
        <taxon>Bacteria</taxon>
        <taxon>Bacillati</taxon>
        <taxon>Actinomycetota</taxon>
        <taxon>Actinomycetes</taxon>
        <taxon>Bifidobacteriales</taxon>
        <taxon>Bifidobacteriaceae</taxon>
        <taxon>Bifidobacterium</taxon>
    </lineage>
</organism>
<evidence type="ECO:0000256" key="1">
    <source>
        <dbReference type="SAM" id="MobiDB-lite"/>
    </source>
</evidence>